<organism evidence="1 2">
    <name type="scientific">Prevotella intermedia</name>
    <dbReference type="NCBI Taxonomy" id="28131"/>
    <lineage>
        <taxon>Bacteria</taxon>
        <taxon>Pseudomonadati</taxon>
        <taxon>Bacteroidota</taxon>
        <taxon>Bacteroidia</taxon>
        <taxon>Bacteroidales</taxon>
        <taxon>Prevotellaceae</taxon>
        <taxon>Prevotella</taxon>
    </lineage>
</organism>
<dbReference type="PANTHER" id="PTHR35810:SF1">
    <property type="entry name" value="CYTOPLASMIC PROTEIN"/>
    <property type="match status" value="1"/>
</dbReference>
<evidence type="ECO:0000313" key="1">
    <source>
        <dbReference type="EMBL" id="BAR94731.1"/>
    </source>
</evidence>
<protein>
    <recommendedName>
        <fullName evidence="3">Virulence protein</fullName>
    </recommendedName>
</protein>
<dbReference type="AlphaFoldDB" id="A0AAD1F6E8"/>
<dbReference type="Proteomes" id="UP000067008">
    <property type="component" value="Chromosome 2"/>
</dbReference>
<reference evidence="1 2" key="1">
    <citation type="submission" date="2015-07" db="EMBL/GenBank/DDBJ databases">
        <title>Complete genome sequence of Prevotella intermedia strain 17-2.</title>
        <authorList>
            <person name="Nambu T."/>
        </authorList>
    </citation>
    <scope>NUCLEOTIDE SEQUENCE [LARGE SCALE GENOMIC DNA]</scope>
    <source>
        <strain evidence="1 2">17-2</strain>
    </source>
</reference>
<dbReference type="PANTHER" id="PTHR35810">
    <property type="entry name" value="CYTOPLASMIC PROTEIN-RELATED"/>
    <property type="match status" value="1"/>
</dbReference>
<proteinExistence type="predicted"/>
<name>A0AAD1F6E8_PREIN</name>
<dbReference type="PROSITE" id="PS51257">
    <property type="entry name" value="PROKAR_LIPOPROTEIN"/>
    <property type="match status" value="1"/>
</dbReference>
<sequence length="126" mass="14517">MKREIITIGENGKVHIPTTPVWMSACEIASLIGVFSGKVNSHIKSIFKEGLLREDEVMQTLLFRDGSVDLYNLEMITMLSFRFASPQAKEFPSMDNRKTDRKEEQVLYYLCVMAKEDGTTEYENRQ</sequence>
<evidence type="ECO:0008006" key="3">
    <source>
        <dbReference type="Google" id="ProtNLM"/>
    </source>
</evidence>
<gene>
    <name evidence="1" type="ORF">PI172_0003</name>
</gene>
<accession>A0AAD1F6E8</accession>
<dbReference type="EMBL" id="AP014925">
    <property type="protein sequence ID" value="BAR94731.1"/>
    <property type="molecule type" value="Genomic_DNA"/>
</dbReference>
<evidence type="ECO:0000313" key="2">
    <source>
        <dbReference type="Proteomes" id="UP000067008"/>
    </source>
</evidence>